<name>A0AAV5RJA4_STABA</name>
<comment type="similarity">
    <text evidence="1">Belongs to the SGT1 family.</text>
</comment>
<dbReference type="Proteomes" id="UP001362899">
    <property type="component" value="Unassembled WGS sequence"/>
</dbReference>
<dbReference type="PROSITE" id="PS51203">
    <property type="entry name" value="CS"/>
    <property type="match status" value="1"/>
</dbReference>
<dbReference type="SUPFAM" id="SSF49764">
    <property type="entry name" value="HSP20-like chaperones"/>
    <property type="match status" value="1"/>
</dbReference>
<dbReference type="InterPro" id="IPR044563">
    <property type="entry name" value="Sgt1-like"/>
</dbReference>
<dbReference type="InterPro" id="IPR007052">
    <property type="entry name" value="CS_dom"/>
</dbReference>
<dbReference type="PANTHER" id="PTHR45862">
    <property type="entry name" value="PROTEIN SGT1 HOMOLOG"/>
    <property type="match status" value="1"/>
</dbReference>
<accession>A0AAV5RJA4</accession>
<dbReference type="SUPFAM" id="SSF48452">
    <property type="entry name" value="TPR-like"/>
    <property type="match status" value="1"/>
</dbReference>
<dbReference type="EMBL" id="BTGC01000003">
    <property type="protein sequence ID" value="GMM51246.1"/>
    <property type="molecule type" value="Genomic_DNA"/>
</dbReference>
<dbReference type="AlphaFoldDB" id="A0AAV5RJA4"/>
<evidence type="ECO:0000313" key="5">
    <source>
        <dbReference type="Proteomes" id="UP001362899"/>
    </source>
</evidence>
<comment type="caution">
    <text evidence="4">The sequence shown here is derived from an EMBL/GenBank/DDBJ whole genome shotgun (WGS) entry which is preliminary data.</text>
</comment>
<protein>
    <submittedName>
        <fullName evidence="4">Co-chaperone</fullName>
    </submittedName>
</protein>
<evidence type="ECO:0000259" key="2">
    <source>
        <dbReference type="PROSITE" id="PS51048"/>
    </source>
</evidence>
<dbReference type="Pfam" id="PF05002">
    <property type="entry name" value="SGS"/>
    <property type="match status" value="1"/>
</dbReference>
<keyword evidence="5" id="KW-1185">Reference proteome</keyword>
<gene>
    <name evidence="4" type="ORF">DASB73_022040</name>
</gene>
<dbReference type="Gene3D" id="2.60.40.790">
    <property type="match status" value="1"/>
</dbReference>
<dbReference type="InterPro" id="IPR007699">
    <property type="entry name" value="SGS_dom"/>
</dbReference>
<evidence type="ECO:0000313" key="4">
    <source>
        <dbReference type="EMBL" id="GMM51246.1"/>
    </source>
</evidence>
<evidence type="ECO:0000256" key="1">
    <source>
        <dbReference type="ARBA" id="ARBA00008509"/>
    </source>
</evidence>
<dbReference type="GO" id="GO:0051087">
    <property type="term" value="F:protein-folding chaperone binding"/>
    <property type="evidence" value="ECO:0007669"/>
    <property type="project" value="InterPro"/>
</dbReference>
<organism evidence="4 5">
    <name type="scientific">Starmerella bacillaris</name>
    <name type="common">Yeast</name>
    <name type="synonym">Candida zemplinina</name>
    <dbReference type="NCBI Taxonomy" id="1247836"/>
    <lineage>
        <taxon>Eukaryota</taxon>
        <taxon>Fungi</taxon>
        <taxon>Dikarya</taxon>
        <taxon>Ascomycota</taxon>
        <taxon>Saccharomycotina</taxon>
        <taxon>Dipodascomycetes</taxon>
        <taxon>Dipodascales</taxon>
        <taxon>Trichomonascaceae</taxon>
        <taxon>Starmerella</taxon>
    </lineage>
</organism>
<evidence type="ECO:0000259" key="3">
    <source>
        <dbReference type="PROSITE" id="PS51203"/>
    </source>
</evidence>
<feature type="domain" description="SGS" evidence="2">
    <location>
        <begin position="256"/>
        <end position="346"/>
    </location>
</feature>
<dbReference type="Gene3D" id="1.25.40.10">
    <property type="entry name" value="Tetratricopeptide repeat domain"/>
    <property type="match status" value="1"/>
</dbReference>
<dbReference type="InterPro" id="IPR011990">
    <property type="entry name" value="TPR-like_helical_dom_sf"/>
</dbReference>
<dbReference type="PROSITE" id="PS51048">
    <property type="entry name" value="SGS"/>
    <property type="match status" value="1"/>
</dbReference>
<feature type="domain" description="CS" evidence="3">
    <location>
        <begin position="158"/>
        <end position="242"/>
    </location>
</feature>
<dbReference type="CDD" id="cd06463">
    <property type="entry name" value="p23_like"/>
    <property type="match status" value="1"/>
</dbReference>
<dbReference type="InterPro" id="IPR008978">
    <property type="entry name" value="HSP20-like_chaperone"/>
</dbReference>
<sequence>MAQEPSEDLVKVNKILKSNPSDANALLERAKIYTRTKELNLALADAEKATQLTRGRSDCQLRRAICLWRLHRYGEAKSLVSFFARGQEEDTWRQLIINREEPEIDVPKIPGEQPADSHNLENQQINTGSQDTITIPAQNSGHSSHRSSQHSIVHGTVPVAPKVDWFQTKDIVEIVLYKKDLPADTEITIAKTSLSVTSNNFQWSQVLGNEIDPEKSTFRTTRYKVEFNLVKVDATTHWISLDAEDEPAMDTPAVAATTTQDNAQLVTSYDKWEQLSLSDDEKAEDEGDADEFFRKLYKDADPDVRRAMMKSYVESNGTALSTNWKDVKDKKVETVPPEDMVAKDWD</sequence>
<dbReference type="Pfam" id="PF04969">
    <property type="entry name" value="CS"/>
    <property type="match status" value="1"/>
</dbReference>
<reference evidence="4 5" key="1">
    <citation type="journal article" date="2023" name="Elife">
        <title>Identification of key yeast species and microbe-microbe interactions impacting larval growth of Drosophila in the wild.</title>
        <authorList>
            <person name="Mure A."/>
            <person name="Sugiura Y."/>
            <person name="Maeda R."/>
            <person name="Honda K."/>
            <person name="Sakurai N."/>
            <person name="Takahashi Y."/>
            <person name="Watada M."/>
            <person name="Katoh T."/>
            <person name="Gotoh A."/>
            <person name="Gotoh Y."/>
            <person name="Taniguchi I."/>
            <person name="Nakamura K."/>
            <person name="Hayashi T."/>
            <person name="Katayama T."/>
            <person name="Uemura T."/>
            <person name="Hattori Y."/>
        </authorList>
    </citation>
    <scope>NUCLEOTIDE SEQUENCE [LARGE SCALE GENOMIC DNA]</scope>
    <source>
        <strain evidence="4 5">SB-73</strain>
    </source>
</reference>
<proteinExistence type="inferred from homology"/>